<comment type="caution">
    <text evidence="1">The sequence shown here is derived from an EMBL/GenBank/DDBJ whole genome shotgun (WGS) entry which is preliminary data.</text>
</comment>
<proteinExistence type="predicted"/>
<gene>
    <name evidence="1" type="ORF">HMPREF3192_01392</name>
</gene>
<dbReference type="Proteomes" id="UP000070675">
    <property type="component" value="Unassembled WGS sequence"/>
</dbReference>
<dbReference type="STRING" id="1393034.HMPREF3192_01392"/>
<keyword evidence="2" id="KW-1185">Reference proteome</keyword>
<protein>
    <submittedName>
        <fullName evidence="1">Uncharacterized protein</fullName>
    </submittedName>
</protein>
<dbReference type="EMBL" id="LSCR01000042">
    <property type="protein sequence ID" value="KXB33021.1"/>
    <property type="molecule type" value="Genomic_DNA"/>
</dbReference>
<name>A0A133XPZ8_9ACTN</name>
<sequence length="104" mass="11088">MDRKTFAVTQTAIATNLHETGYILANLTAEVTLNGIVVANSVTKLCYFVLSEVTNMSIWIYPSNLTNLVSAGAANAVDIGQTDLDALLAREVDTVNTGQLVLLS</sequence>
<evidence type="ECO:0000313" key="1">
    <source>
        <dbReference type="EMBL" id="KXB33021.1"/>
    </source>
</evidence>
<dbReference type="AlphaFoldDB" id="A0A133XPZ8"/>
<organism evidence="1 2">
    <name type="scientific">Atopobium deltae</name>
    <dbReference type="NCBI Taxonomy" id="1393034"/>
    <lineage>
        <taxon>Bacteria</taxon>
        <taxon>Bacillati</taxon>
        <taxon>Actinomycetota</taxon>
        <taxon>Coriobacteriia</taxon>
        <taxon>Coriobacteriales</taxon>
        <taxon>Atopobiaceae</taxon>
        <taxon>Atopobium</taxon>
    </lineage>
</organism>
<accession>A0A133XPZ8</accession>
<evidence type="ECO:0000313" key="2">
    <source>
        <dbReference type="Proteomes" id="UP000070675"/>
    </source>
</evidence>
<reference evidence="2" key="1">
    <citation type="submission" date="2016-01" db="EMBL/GenBank/DDBJ databases">
        <authorList>
            <person name="Mitreva M."/>
            <person name="Pepin K.H."/>
            <person name="Mihindukulasuriya K.A."/>
            <person name="Fulton R."/>
            <person name="Fronick C."/>
            <person name="O'Laughlin M."/>
            <person name="Miner T."/>
            <person name="Herter B."/>
            <person name="Rosa B.A."/>
            <person name="Cordes M."/>
            <person name="Tomlinson C."/>
            <person name="Wollam A."/>
            <person name="Palsikar V.B."/>
            <person name="Mardis E.R."/>
            <person name="Wilson R.K."/>
        </authorList>
    </citation>
    <scope>NUCLEOTIDE SEQUENCE [LARGE SCALE GENOMIC DNA]</scope>
    <source>
        <strain evidence="2">DNF00019</strain>
    </source>
</reference>